<keyword evidence="2" id="KW-1185">Reference proteome</keyword>
<evidence type="ECO:0000313" key="1">
    <source>
        <dbReference type="EMBL" id="KAK6798188.1"/>
    </source>
</evidence>
<name>A0AAN8U9B4_SOLBU</name>
<protein>
    <submittedName>
        <fullName evidence="1">Uncharacterized protein</fullName>
    </submittedName>
</protein>
<gene>
    <name evidence="1" type="ORF">RDI58_005890</name>
</gene>
<proteinExistence type="predicted"/>
<evidence type="ECO:0000313" key="2">
    <source>
        <dbReference type="Proteomes" id="UP001371456"/>
    </source>
</evidence>
<sequence length="96" mass="10628">MHKIYLLSLQGTVALSPREELSTGTAQSSMSSYRHTETIFFSLLAVVEMLTIQVRPNCDDATDICPGMCIFQDIVQGKMLTHIDKEEVSICLCCGL</sequence>
<comment type="caution">
    <text evidence="1">The sequence shown here is derived from an EMBL/GenBank/DDBJ whole genome shotgun (WGS) entry which is preliminary data.</text>
</comment>
<reference evidence="1 2" key="1">
    <citation type="submission" date="2024-02" db="EMBL/GenBank/DDBJ databases">
        <title>de novo genome assembly of Solanum bulbocastanum strain 11H21.</title>
        <authorList>
            <person name="Hosaka A.J."/>
        </authorList>
    </citation>
    <scope>NUCLEOTIDE SEQUENCE [LARGE SCALE GENOMIC DNA]</scope>
    <source>
        <tissue evidence="1">Young leaves</tissue>
    </source>
</reference>
<dbReference type="EMBL" id="JBANQN010000002">
    <property type="protein sequence ID" value="KAK6798188.1"/>
    <property type="molecule type" value="Genomic_DNA"/>
</dbReference>
<dbReference type="Proteomes" id="UP001371456">
    <property type="component" value="Unassembled WGS sequence"/>
</dbReference>
<accession>A0AAN8U9B4</accession>
<dbReference type="AlphaFoldDB" id="A0AAN8U9B4"/>
<organism evidence="1 2">
    <name type="scientific">Solanum bulbocastanum</name>
    <name type="common">Wild potato</name>
    <dbReference type="NCBI Taxonomy" id="147425"/>
    <lineage>
        <taxon>Eukaryota</taxon>
        <taxon>Viridiplantae</taxon>
        <taxon>Streptophyta</taxon>
        <taxon>Embryophyta</taxon>
        <taxon>Tracheophyta</taxon>
        <taxon>Spermatophyta</taxon>
        <taxon>Magnoliopsida</taxon>
        <taxon>eudicotyledons</taxon>
        <taxon>Gunneridae</taxon>
        <taxon>Pentapetalae</taxon>
        <taxon>asterids</taxon>
        <taxon>lamiids</taxon>
        <taxon>Solanales</taxon>
        <taxon>Solanaceae</taxon>
        <taxon>Solanoideae</taxon>
        <taxon>Solaneae</taxon>
        <taxon>Solanum</taxon>
    </lineage>
</organism>